<evidence type="ECO:0000256" key="1">
    <source>
        <dbReference type="SAM" id="MobiDB-lite"/>
    </source>
</evidence>
<dbReference type="PIRSF" id="PIRSF026631">
    <property type="entry name" value="UCP026631"/>
    <property type="match status" value="1"/>
</dbReference>
<sequence length="560" mass="62569">MNRLHPLSAIAYGLQYGFIWLWIPMVLVLVLGGIIDPVSPAWFPVAAPLGFVAGVAYGIGYYYRFEYGITPDTFDVASGVFARRSREIPYGRIQNVDVRQGVFQRLFGLATLSIETAGGGATEATLNFVSESEANRLQEQIRRRTADAKDRRRKRESSPAEEREPVDETGEITTESDETATPTDTEHSADPDPTVPSSDPTESRRDRAPTYEPPRRRKLFDLESRELLLYSFTSFRPAAAAAVLGLFFIATDTFIELLVTIAQPVGGPESIGEGTTTNYGVLTLVSMINGIVITYMLSVAYTFATYYDFRLGRADEDFVYERGLLQRYSGSIPVEKVQSVTVTANPLQRLIGYAGLWVETAGYGPDSNGGSQSAVPLAKQGRVHRFTENLTDVETPKFRSPPTMARRRYLVRYSMIAAVIVAIFFGIAQVTALDRWYLAAIVFAAVPPAAHLKYVHLGYYVGEDHLVIRRGFWSRRTTVIPYYRIQTVSTRRSIFQRRLGLASLVVDTASSRTFFWATPTIYDVDLEDARGVQRASRKRLQSALRERARDDDLGLSVDFT</sequence>
<evidence type="ECO:0000313" key="5">
    <source>
        <dbReference type="Proteomes" id="UP000011599"/>
    </source>
</evidence>
<dbReference type="AlphaFoldDB" id="L9VPZ1"/>
<evidence type="ECO:0000259" key="3">
    <source>
        <dbReference type="Pfam" id="PF03703"/>
    </source>
</evidence>
<evidence type="ECO:0000256" key="2">
    <source>
        <dbReference type="SAM" id="Phobius"/>
    </source>
</evidence>
<keyword evidence="2" id="KW-0472">Membrane</keyword>
<feature type="region of interest" description="Disordered" evidence="1">
    <location>
        <begin position="136"/>
        <end position="216"/>
    </location>
</feature>
<feature type="compositionally biased region" description="Low complexity" evidence="1">
    <location>
        <begin position="191"/>
        <end position="200"/>
    </location>
</feature>
<feature type="transmembrane region" description="Helical" evidence="2">
    <location>
        <begin position="41"/>
        <end position="63"/>
    </location>
</feature>
<dbReference type="PATRIC" id="fig|1114856.3.peg.3496"/>
<proteinExistence type="predicted"/>
<dbReference type="Pfam" id="PF03703">
    <property type="entry name" value="bPH_2"/>
    <property type="match status" value="3"/>
</dbReference>
<dbReference type="EMBL" id="AOHW01000042">
    <property type="protein sequence ID" value="ELY38318.1"/>
    <property type="molecule type" value="Genomic_DNA"/>
</dbReference>
<evidence type="ECO:0000313" key="4">
    <source>
        <dbReference type="EMBL" id="ELY38318.1"/>
    </source>
</evidence>
<keyword evidence="2" id="KW-0812">Transmembrane</keyword>
<protein>
    <submittedName>
        <fullName evidence="4">Membrane-flanked domain-containing protein</fullName>
    </submittedName>
</protein>
<keyword evidence="5" id="KW-1185">Reference proteome</keyword>
<accession>L9VPZ1</accession>
<feature type="transmembrane region" description="Helical" evidence="2">
    <location>
        <begin position="279"/>
        <end position="304"/>
    </location>
</feature>
<name>L9VPZ1_9EURY</name>
<gene>
    <name evidence="4" type="ORF">C496_16887</name>
</gene>
<dbReference type="STRING" id="1114856.GCA_000383975_00053"/>
<dbReference type="eggNOG" id="arCOG04619">
    <property type="taxonomic scope" value="Archaea"/>
</dbReference>
<dbReference type="Proteomes" id="UP000011599">
    <property type="component" value="Unassembled WGS sequence"/>
</dbReference>
<organism evidence="4 5">
    <name type="scientific">Natronorubrum tibetense GA33</name>
    <dbReference type="NCBI Taxonomy" id="1114856"/>
    <lineage>
        <taxon>Archaea</taxon>
        <taxon>Methanobacteriati</taxon>
        <taxon>Methanobacteriota</taxon>
        <taxon>Stenosarchaea group</taxon>
        <taxon>Halobacteria</taxon>
        <taxon>Halobacteriales</taxon>
        <taxon>Natrialbaceae</taxon>
        <taxon>Natronorubrum</taxon>
    </lineage>
</organism>
<feature type="compositionally biased region" description="Acidic residues" evidence="1">
    <location>
        <begin position="164"/>
        <end position="178"/>
    </location>
</feature>
<feature type="transmembrane region" description="Helical" evidence="2">
    <location>
        <begin position="436"/>
        <end position="461"/>
    </location>
</feature>
<dbReference type="PANTHER" id="PTHR34473:SF3">
    <property type="entry name" value="TRANSMEMBRANE PROTEIN-RELATED"/>
    <property type="match status" value="1"/>
</dbReference>
<feature type="transmembrane region" description="Helical" evidence="2">
    <location>
        <begin position="409"/>
        <end position="430"/>
    </location>
</feature>
<feature type="domain" description="YdbS-like PH" evidence="3">
    <location>
        <begin position="62"/>
        <end position="141"/>
    </location>
</feature>
<comment type="caution">
    <text evidence="4">The sequence shown here is derived from an EMBL/GenBank/DDBJ whole genome shotgun (WGS) entry which is preliminary data.</text>
</comment>
<reference evidence="4 5" key="1">
    <citation type="journal article" date="2014" name="PLoS Genet.">
        <title>Phylogenetically driven sequencing of extremely halophilic archaea reveals strategies for static and dynamic osmo-response.</title>
        <authorList>
            <person name="Becker E.A."/>
            <person name="Seitzer P.M."/>
            <person name="Tritt A."/>
            <person name="Larsen D."/>
            <person name="Krusor M."/>
            <person name="Yao A.I."/>
            <person name="Wu D."/>
            <person name="Madern D."/>
            <person name="Eisen J.A."/>
            <person name="Darling A.E."/>
            <person name="Facciotti M.T."/>
        </authorList>
    </citation>
    <scope>NUCLEOTIDE SEQUENCE [LARGE SCALE GENOMIC DNA]</scope>
    <source>
        <strain evidence="4 5">GA33</strain>
    </source>
</reference>
<dbReference type="InterPro" id="IPR014529">
    <property type="entry name" value="UCP026631"/>
</dbReference>
<dbReference type="OrthoDB" id="107421at2157"/>
<feature type="transmembrane region" description="Helical" evidence="2">
    <location>
        <begin position="12"/>
        <end position="35"/>
    </location>
</feature>
<feature type="domain" description="YdbS-like PH" evidence="3">
    <location>
        <begin position="456"/>
        <end position="534"/>
    </location>
</feature>
<dbReference type="RefSeq" id="WP_006091412.1">
    <property type="nucleotide sequence ID" value="NZ_AOHW01000042.1"/>
</dbReference>
<feature type="compositionally biased region" description="Basic and acidic residues" evidence="1">
    <location>
        <begin position="136"/>
        <end position="163"/>
    </location>
</feature>
<dbReference type="InterPro" id="IPR005182">
    <property type="entry name" value="YdbS-like_PH"/>
</dbReference>
<feature type="domain" description="YdbS-like PH" evidence="3">
    <location>
        <begin position="307"/>
        <end position="365"/>
    </location>
</feature>
<keyword evidence="2" id="KW-1133">Transmembrane helix</keyword>
<dbReference type="PANTHER" id="PTHR34473">
    <property type="entry name" value="UPF0699 TRANSMEMBRANE PROTEIN YDBS"/>
    <property type="match status" value="1"/>
</dbReference>